<protein>
    <submittedName>
        <fullName evidence="3">Uncharacterized protein</fullName>
    </submittedName>
</protein>
<accession>A0A290MFY8</accession>
<feature type="coiled-coil region" evidence="1">
    <location>
        <begin position="164"/>
        <end position="220"/>
    </location>
</feature>
<name>A0A290MFY8_CAUVI</name>
<evidence type="ECO:0000313" key="4">
    <source>
        <dbReference type="Proteomes" id="UP000217311"/>
    </source>
</evidence>
<evidence type="ECO:0000256" key="1">
    <source>
        <dbReference type="SAM" id="Coils"/>
    </source>
</evidence>
<keyword evidence="2" id="KW-0812">Transmembrane</keyword>
<keyword evidence="1" id="KW-0175">Coiled coil</keyword>
<sequence length="435" mass="48726">MSQNANNTFRIPSPDDAKLLEILERMADALETDFNLNVGGYSVGSFSNASEAKSALLHDVVGARLVTSAGLTSDRFAVVFHRMVTKFGSPNLSEPSNWEAEFYSYRQNHDAPNLAQKTVRIAAIVDEYRREFTSKIKPAAAPKDFSDIYARQLADLTDLHTKIVRDAEEARLRNERELEERRRQHEEQSAAERALIVAEMQDARRVIANEEAALAKRKQEIDDRSHMHARRQMRDAITTELKSRQKLPAVSKNTAMLRVFIMVVCMAIFATLGGFAAVSGNEVLIMIQANKPLASPFFAVIIRGALLTLGAVGAAWYALSFLRKIHDEDLRAERDLERYLYDVDRASWAIETVLEAQRREGEDDAIEIPHEWVHGVTRGLFQRTESRDPEESSLAALGSIFNFAAEAELGPGGTKVRFNKPGLRALKRRAEASEG</sequence>
<organism evidence="3 4">
    <name type="scientific">Caulobacter vibrioides</name>
    <name type="common">Caulobacter crescentus</name>
    <dbReference type="NCBI Taxonomy" id="155892"/>
    <lineage>
        <taxon>Bacteria</taxon>
        <taxon>Pseudomonadati</taxon>
        <taxon>Pseudomonadota</taxon>
        <taxon>Alphaproteobacteria</taxon>
        <taxon>Caulobacterales</taxon>
        <taxon>Caulobacteraceae</taxon>
        <taxon>Caulobacter</taxon>
    </lineage>
</organism>
<dbReference type="AlphaFoldDB" id="A0A290MFY8"/>
<evidence type="ECO:0000256" key="2">
    <source>
        <dbReference type="SAM" id="Phobius"/>
    </source>
</evidence>
<proteinExistence type="predicted"/>
<feature type="transmembrane region" description="Helical" evidence="2">
    <location>
        <begin position="255"/>
        <end position="277"/>
    </location>
</feature>
<dbReference type="RefSeq" id="WP_096050451.1">
    <property type="nucleotide sequence ID" value="NZ_CP023315.3"/>
</dbReference>
<keyword evidence="2" id="KW-0472">Membrane</keyword>
<gene>
    <name evidence="3" type="ORF">CA606_00715</name>
</gene>
<dbReference type="Proteomes" id="UP000217311">
    <property type="component" value="Chromosome"/>
</dbReference>
<evidence type="ECO:0000313" key="3">
    <source>
        <dbReference type="EMBL" id="ATC30984.1"/>
    </source>
</evidence>
<feature type="transmembrane region" description="Helical" evidence="2">
    <location>
        <begin position="297"/>
        <end position="319"/>
    </location>
</feature>
<reference evidence="4" key="1">
    <citation type="submission" date="2017-09" db="EMBL/GenBank/DDBJ databases">
        <title>Genome evolution observed in wild isolates of Caulobacter crescentus.</title>
        <authorList>
            <person name="Ely B."/>
            <person name="Wilson K."/>
            <person name="Scott D."/>
        </authorList>
    </citation>
    <scope>NUCLEOTIDE SEQUENCE [LARGE SCALE GENOMIC DNA]</scope>
    <source>
        <strain evidence="4">CB13b1a</strain>
    </source>
</reference>
<keyword evidence="2" id="KW-1133">Transmembrane helix</keyword>
<dbReference type="EMBL" id="CP023315">
    <property type="protein sequence ID" value="ATC30984.1"/>
    <property type="molecule type" value="Genomic_DNA"/>
</dbReference>